<feature type="compositionally biased region" description="Low complexity" evidence="1">
    <location>
        <begin position="1572"/>
        <end position="1594"/>
    </location>
</feature>
<feature type="compositionally biased region" description="Pro residues" evidence="1">
    <location>
        <begin position="1793"/>
        <end position="1841"/>
    </location>
</feature>
<dbReference type="EMBL" id="CAKKNE010000005">
    <property type="protein sequence ID" value="CAH0375560.1"/>
    <property type="molecule type" value="Genomic_DNA"/>
</dbReference>
<dbReference type="SUPFAM" id="SSF48371">
    <property type="entry name" value="ARM repeat"/>
    <property type="match status" value="1"/>
</dbReference>
<gene>
    <name evidence="2" type="ORF">PECAL_5P00900</name>
</gene>
<feature type="compositionally biased region" description="Low complexity" evidence="1">
    <location>
        <begin position="1953"/>
        <end position="1966"/>
    </location>
</feature>
<feature type="region of interest" description="Disordered" evidence="1">
    <location>
        <begin position="2142"/>
        <end position="2171"/>
    </location>
</feature>
<sequence length="2171" mass="224586">MDVPDTPTAAEVPLKDTPTEVDDDAASDASRESWPDVTALAALPGTAFSGEVHARRDNARLGWRRCSAIVTRGDGAAEACLQLTEKTTLVRELQLSNLSISIAEKTGALATTPLQAAPGGRPAFRIRVEATPPLDLGFCGPAAAAASTRDKWLAELVLAGCIAPPPVACGALAIKLREGDTDRAEALAAVGRALMTARRVPFHEDMVTLARGRRPALVWLREGAQAAARACAADDSRVARAAFGAAAHVVDLIEEEVAADCAVALCGGARRASRRDDGAAARDACVALEAIISSPTSVGRAALLRLARAPRALFALAGLLNEERPPTPVCNILAATLHRRRSLAQRGDAAFARLCWTRVTRLLEAGAEGAAALCVALTRASRKKARTALVDDASLAPALAKALQGQGDHVLAVVALIGDDAALSEPPLSLETEGGGDDASSDDDAERAAWSSDEGDTPPQVEGEAYAVVFEGGGARGLGLELAAGPWSDGGVAPSVHRANSFTRRQGVERGDLLVEVNGRRVEYSIEKDASSQIVREAMVAACAAVRDAPWPKRLVFLRRRAVEAPYKRVSASASEARRTLTEAGVGEACVRRLEEEQSRLSCDACAALARELSPDLRERAVSVAAQMDHLAAARLVAACLPHDADHDDDAGVAGAFPTDDEHFFWGDVIQRRNASSLNVMLEEGPLGCVVEVHRCDQGVRCCRVASVKEGSRAAHAGVLVNDVVEAANGYAPPFESDEEDALSTFFAGLGFPLRLSLRRRSENCDEAPPKREEEGDALELPEPFLKKCIAELLYTSEGAAVACKIIERAEPREIIYQRCMDVRTATAHAVAVEPGRVQSLASWTPDDEDPTVSRDEAASRVPLADAEESEDIPLVRDAPRVLSASTQPSYVDGGTMIDEEESVVVPGSALSRLLELATGDDLAFGAGEAAARRDTEDQFVRIAALRALAALCRGNARIAEATVVEGSLPRVVALVGGARGGAVAAAACGCLAAVAGAYHEWSPSGACASLKWLLRPVAPRTRKRRVIEDAAPGAVGPPPMSSSQSLVGAWSVDARRCKEAALALLHVVARRSETDAHDAHLSGALDAACGTFLGTEHTENVLLMCASVSTNLIGPECLASIASVLDPNLPGGSAWGDREVARLGGDVLKLVASGGGAARLAAAPGAVAALVRHASVHPAWDSIRAVAELAEAEPLAVAATGSLLGAAIAAAFELNAADDALLAFERCRAASGPRAADEVDPRALAPLVMGDRTSACVARASRAIVAGLEKDAFAEACRAFPFEAVAAAARALAEAAGPDAVAALAALDARGLLTDLGPVLARSRCRALTSSDESTRAAGVRACGDDVIARAAATAAGACHAEALDRAAAHAQRPSVSKEAAALCALEAILTFGTSARRTVTTDVDAALEARLGDESDAALGCFALLAAGDAARARVYSRAAVVDEVVRRLEDDRSLAAARCAAALAFCAAPGDALGPAVAAALVAVTLPASPPLVQDDVSVSLDELPPHLAQVIGKKVVIPMQQGGGYGVVACIQDGICEVAVQGSDPEEFVTSYIDELVMADGTKLYVPPAAESGASSESEAAAEAADPPAAEARESSDDEAPPPPAEEAGELDEDSIGVVDAQTISDEGLLGTILDEAVLPHLARPCAAVVLAALARAAVASDNRAALRPALAGRLIPLEDAAPTCDPIRVLLETASTIGFRPGYFDAPPEAPAAPQRAALLTWLHEHVSDEARRVFVLRACDGLDDLAATPDAEDVLTLDSEFGEDLQAELRQLELEMAGGGATEAPPAAAPAPPAPPEPVPTPPPEPAPTPPPQAPPPPASAPPPAESTPPLPAAPEPEESEPEYASDASSEFSQEPLPAATAPPAYDEAALPPPPAYFTLAPPPQSPAAEADEAAPNPFEGDSDSSSEWSQEPLPVDEAATVEEPALPPPPAYFALAAPQPAPAPPSYSALAPPLEPVAEAPEEPREEEDDAAYESEASSVWSQEPGGPDHAVEEPALPPPPAWDSLMRPPEHVPSRPNPESERERAPPAPPNYSSLPVSPAPPATPVPPAAPPVPPVPPLPQLAPNPFDDAPEEEDADLARALAASRADMSADMSRDEALARALAQDDAPPPAAPEDAALAQQLADEALARQLADQFAAEEAASSPAPASPAPRARKKNAIRLF</sequence>
<feature type="compositionally biased region" description="Basic and acidic residues" evidence="1">
    <location>
        <begin position="2016"/>
        <end position="2033"/>
    </location>
</feature>
<evidence type="ECO:0000313" key="3">
    <source>
        <dbReference type="Proteomes" id="UP000789595"/>
    </source>
</evidence>
<reference evidence="2" key="1">
    <citation type="submission" date="2021-11" db="EMBL/GenBank/DDBJ databases">
        <authorList>
            <consortium name="Genoscope - CEA"/>
            <person name="William W."/>
        </authorList>
    </citation>
    <scope>NUCLEOTIDE SEQUENCE</scope>
</reference>
<name>A0A8J2SRK6_9STRA</name>
<feature type="compositionally biased region" description="Low complexity" evidence="1">
    <location>
        <begin position="1864"/>
        <end position="1876"/>
    </location>
</feature>
<feature type="region of interest" description="Disordered" evidence="1">
    <location>
        <begin position="840"/>
        <end position="870"/>
    </location>
</feature>
<feature type="compositionally biased region" description="Acidic residues" evidence="1">
    <location>
        <begin position="434"/>
        <end position="445"/>
    </location>
</feature>
<dbReference type="InterPro" id="IPR003903">
    <property type="entry name" value="UIM_dom"/>
</dbReference>
<dbReference type="OrthoDB" id="10633482at2759"/>
<feature type="compositionally biased region" description="Pro residues" evidence="1">
    <location>
        <begin position="1877"/>
        <end position="1892"/>
    </location>
</feature>
<feature type="region of interest" description="Disordered" evidence="1">
    <location>
        <begin position="425"/>
        <end position="461"/>
    </location>
</feature>
<dbReference type="Proteomes" id="UP000789595">
    <property type="component" value="Unassembled WGS sequence"/>
</dbReference>
<evidence type="ECO:0000256" key="1">
    <source>
        <dbReference type="SAM" id="MobiDB-lite"/>
    </source>
</evidence>
<feature type="compositionally biased region" description="Low complexity" evidence="1">
    <location>
        <begin position="2142"/>
        <end position="2154"/>
    </location>
</feature>
<organism evidence="2 3">
    <name type="scientific">Pelagomonas calceolata</name>
    <dbReference type="NCBI Taxonomy" id="35677"/>
    <lineage>
        <taxon>Eukaryota</taxon>
        <taxon>Sar</taxon>
        <taxon>Stramenopiles</taxon>
        <taxon>Ochrophyta</taxon>
        <taxon>Pelagophyceae</taxon>
        <taxon>Pelagomonadales</taxon>
        <taxon>Pelagomonadaceae</taxon>
        <taxon>Pelagomonas</taxon>
    </lineage>
</organism>
<feature type="compositionally biased region" description="Basic residues" evidence="1">
    <location>
        <begin position="2161"/>
        <end position="2171"/>
    </location>
</feature>
<comment type="caution">
    <text evidence="2">The sequence shown here is derived from an EMBL/GenBank/DDBJ whole genome shotgun (WGS) entry which is preliminary data.</text>
</comment>
<dbReference type="PROSITE" id="PS50330">
    <property type="entry name" value="UIM"/>
    <property type="match status" value="1"/>
</dbReference>
<feature type="compositionally biased region" description="Acidic residues" evidence="1">
    <location>
        <begin position="1967"/>
        <end position="1980"/>
    </location>
</feature>
<keyword evidence="3" id="KW-1185">Reference proteome</keyword>
<feature type="compositionally biased region" description="Low complexity" evidence="1">
    <location>
        <begin position="2087"/>
        <end position="2100"/>
    </location>
</feature>
<dbReference type="Gene3D" id="1.25.10.10">
    <property type="entry name" value="Leucine-rich Repeat Variant"/>
    <property type="match status" value="1"/>
</dbReference>
<evidence type="ECO:0008006" key="4">
    <source>
        <dbReference type="Google" id="ProtNLM"/>
    </source>
</evidence>
<dbReference type="InterPro" id="IPR016024">
    <property type="entry name" value="ARM-type_fold"/>
</dbReference>
<dbReference type="InterPro" id="IPR011989">
    <property type="entry name" value="ARM-like"/>
</dbReference>
<feature type="region of interest" description="Disordered" evidence="1">
    <location>
        <begin position="1"/>
        <end position="33"/>
    </location>
</feature>
<protein>
    <recommendedName>
        <fullName evidence="4">PDZ domain-containing protein</fullName>
    </recommendedName>
</protein>
<feature type="region of interest" description="Disordered" evidence="1">
    <location>
        <begin position="1784"/>
        <end position="2129"/>
    </location>
</feature>
<evidence type="ECO:0000313" key="2">
    <source>
        <dbReference type="EMBL" id="CAH0375560.1"/>
    </source>
</evidence>
<feature type="region of interest" description="Disordered" evidence="1">
    <location>
        <begin position="1572"/>
        <end position="1619"/>
    </location>
</feature>
<proteinExistence type="predicted"/>
<accession>A0A8J2SRK6</accession>
<feature type="compositionally biased region" description="Pro residues" evidence="1">
    <location>
        <begin position="2046"/>
        <end position="2071"/>
    </location>
</feature>